<proteinExistence type="predicted"/>
<dbReference type="HOGENOM" id="CLU_1246159_0_0_1"/>
<feature type="region of interest" description="Disordered" evidence="1">
    <location>
        <begin position="139"/>
        <end position="163"/>
    </location>
</feature>
<evidence type="ECO:0000313" key="3">
    <source>
        <dbReference type="Proteomes" id="UP000006174"/>
    </source>
</evidence>
<sequence length="222" mass="24503">MYALPLRPQCEATFARKGLSPSAQRRASFSNESPARGRDPCEEVPGSVDTQSRLSGTGAEVLVLSLGMRESCAKSFQAALSQCGLLEIGSSFTRGEDGRDRIVDVDRHFNARLGRQHQSSEAGQFRNDVRFFHADPEARQVQDDQSQKPARQRHLFGSSQGKRSVDPPFSLHILLLTRASVPFDPQRIERLENFDASAANLMGYFKDTRSIAASSSFKALVS</sequence>
<dbReference type="Proteomes" id="UP000006174">
    <property type="component" value="Unassembled WGS sequence"/>
</dbReference>
<protein>
    <submittedName>
        <fullName evidence="2">Uncharacterized protein</fullName>
    </submittedName>
</protein>
<dbReference type="AlphaFoldDB" id="I2FRX7"/>
<keyword evidence="3" id="KW-1185">Reference proteome</keyword>
<reference evidence="2 3" key="1">
    <citation type="journal article" date="2012" name="Plant Cell">
        <title>Genome comparison of barley and maize smut fungi reveals targeted loss of RNA silencing components and species-specific presence of transposable elements.</title>
        <authorList>
            <person name="Laurie J.D."/>
            <person name="Ali S."/>
            <person name="Linning R."/>
            <person name="Mannhaupt G."/>
            <person name="Wong P."/>
            <person name="Gueldener U."/>
            <person name="Muensterkoetter M."/>
            <person name="Moore R."/>
            <person name="Kahmann R."/>
            <person name="Bakkeren G."/>
            <person name="Schirawski J."/>
        </authorList>
    </citation>
    <scope>NUCLEOTIDE SEQUENCE [LARGE SCALE GENOMIC DNA]</scope>
    <source>
        <strain evidence="3">Uh4875-4</strain>
    </source>
</reference>
<gene>
    <name evidence="2" type="ORF">UHOR_03186</name>
</gene>
<organism evidence="2 3">
    <name type="scientific">Ustilago hordei</name>
    <name type="common">Barley covered smut fungus</name>
    <dbReference type="NCBI Taxonomy" id="120017"/>
    <lineage>
        <taxon>Eukaryota</taxon>
        <taxon>Fungi</taxon>
        <taxon>Dikarya</taxon>
        <taxon>Basidiomycota</taxon>
        <taxon>Ustilaginomycotina</taxon>
        <taxon>Ustilaginomycetes</taxon>
        <taxon>Ustilaginales</taxon>
        <taxon>Ustilaginaceae</taxon>
        <taxon>Ustilago</taxon>
    </lineage>
</organism>
<dbReference type="EMBL" id="CAGI01000147">
    <property type="protein sequence ID" value="CCF49670.1"/>
    <property type="molecule type" value="Genomic_DNA"/>
</dbReference>
<comment type="caution">
    <text evidence="2">The sequence shown here is derived from an EMBL/GenBank/DDBJ whole genome shotgun (WGS) entry which is preliminary data.</text>
</comment>
<name>I2FRX7_USTHO</name>
<evidence type="ECO:0000256" key="1">
    <source>
        <dbReference type="SAM" id="MobiDB-lite"/>
    </source>
</evidence>
<evidence type="ECO:0000313" key="2">
    <source>
        <dbReference type="EMBL" id="CCF49670.1"/>
    </source>
</evidence>
<feature type="region of interest" description="Disordered" evidence="1">
    <location>
        <begin position="17"/>
        <end position="52"/>
    </location>
</feature>
<accession>I2FRX7</accession>
<feature type="compositionally biased region" description="Polar residues" evidence="1">
    <location>
        <begin position="21"/>
        <end position="33"/>
    </location>
</feature>